<dbReference type="Proteomes" id="UP000660885">
    <property type="component" value="Unassembled WGS sequence"/>
</dbReference>
<comment type="caution">
    <text evidence="2">The sequence shown here is derived from an EMBL/GenBank/DDBJ whole genome shotgun (WGS) entry which is preliminary data.</text>
</comment>
<sequence>MLNRAAQLRFYRRWGRHVAGATLILALGACNTQRLPDTLALASREQLQPQAENERRLAMLPRAGTDMSAWPSVWIDTIEVSVPELTAEESELVRSTLREALATELGKSRSVAGGPGPGVLRVRAIITSVTTSNVAMNAVLTAVVIAPLLNGGAAAEIVAEDSVSGKTLAALVAADERRFSRQLDYFRRTGHARAVLSAFAGEFADIIDPRWRRDSETAPPPRGVVQPVRPSA</sequence>
<gene>
    <name evidence="2" type="ORF">JMJ56_30475</name>
</gene>
<dbReference type="InterPro" id="IPR021747">
    <property type="entry name" value="DUF3313"/>
</dbReference>
<dbReference type="EMBL" id="JAETWB010000058">
    <property type="protein sequence ID" value="MBL6082304.1"/>
    <property type="molecule type" value="Genomic_DNA"/>
</dbReference>
<feature type="region of interest" description="Disordered" evidence="1">
    <location>
        <begin position="211"/>
        <end position="232"/>
    </location>
</feature>
<evidence type="ECO:0000256" key="1">
    <source>
        <dbReference type="SAM" id="MobiDB-lite"/>
    </source>
</evidence>
<dbReference type="Pfam" id="PF11769">
    <property type="entry name" value="DUF3313"/>
    <property type="match status" value="1"/>
</dbReference>
<dbReference type="PROSITE" id="PS51257">
    <property type="entry name" value="PROKAR_LIPOPROTEIN"/>
    <property type="match status" value="1"/>
</dbReference>
<protein>
    <submittedName>
        <fullName evidence="2">DUF3313 family protein</fullName>
    </submittedName>
</protein>
<proteinExistence type="predicted"/>
<dbReference type="RefSeq" id="WP_202835513.1">
    <property type="nucleotide sequence ID" value="NZ_JAETWB010000058.1"/>
</dbReference>
<name>A0ABS1UCB9_9PROT</name>
<keyword evidence="3" id="KW-1185">Reference proteome</keyword>
<feature type="compositionally biased region" description="Low complexity" evidence="1">
    <location>
        <begin position="223"/>
        <end position="232"/>
    </location>
</feature>
<evidence type="ECO:0000313" key="3">
    <source>
        <dbReference type="Proteomes" id="UP000660885"/>
    </source>
</evidence>
<accession>A0ABS1UCB9</accession>
<reference evidence="2 3" key="1">
    <citation type="submission" date="2021-01" db="EMBL/GenBank/DDBJ databases">
        <title>Belnapia mucosa sp. nov. and Belnapia arida sp. nov., isolated from the Tabernas Desert (Almeria, Spain).</title>
        <authorList>
            <person name="Molina-Menor E."/>
            <person name="Vidal-Verdu A."/>
            <person name="Calonge A."/>
            <person name="Satari L."/>
            <person name="Pereto J."/>
            <person name="Porcar M."/>
        </authorList>
    </citation>
    <scope>NUCLEOTIDE SEQUENCE [LARGE SCALE GENOMIC DNA]</scope>
    <source>
        <strain evidence="2 3">T18</strain>
    </source>
</reference>
<evidence type="ECO:0000313" key="2">
    <source>
        <dbReference type="EMBL" id="MBL6082304.1"/>
    </source>
</evidence>
<organism evidence="2 3">
    <name type="scientific">Belnapia arida</name>
    <dbReference type="NCBI Taxonomy" id="2804533"/>
    <lineage>
        <taxon>Bacteria</taxon>
        <taxon>Pseudomonadati</taxon>
        <taxon>Pseudomonadota</taxon>
        <taxon>Alphaproteobacteria</taxon>
        <taxon>Acetobacterales</taxon>
        <taxon>Roseomonadaceae</taxon>
        <taxon>Belnapia</taxon>
    </lineage>
</organism>